<feature type="signal peptide" evidence="6">
    <location>
        <begin position="1"/>
        <end position="23"/>
    </location>
</feature>
<evidence type="ECO:0000259" key="7">
    <source>
        <dbReference type="Pfam" id="PF00933"/>
    </source>
</evidence>
<accession>A0ABT8R0T0</accession>
<reference evidence="8" key="1">
    <citation type="submission" date="2023-07" db="EMBL/GenBank/DDBJ databases">
        <title>The genome sequence of Rhodocytophaga aerolata KACC 12507.</title>
        <authorList>
            <person name="Zhang X."/>
        </authorList>
    </citation>
    <scope>NUCLEOTIDE SEQUENCE</scope>
    <source>
        <strain evidence="8">KACC 12507</strain>
    </source>
</reference>
<evidence type="ECO:0000256" key="4">
    <source>
        <dbReference type="ARBA" id="ARBA00022801"/>
    </source>
</evidence>
<dbReference type="Pfam" id="PF00933">
    <property type="entry name" value="Glyco_hydro_3"/>
    <property type="match status" value="1"/>
</dbReference>
<evidence type="ECO:0000313" key="9">
    <source>
        <dbReference type="Proteomes" id="UP001168528"/>
    </source>
</evidence>
<evidence type="ECO:0000256" key="6">
    <source>
        <dbReference type="SAM" id="SignalP"/>
    </source>
</evidence>
<evidence type="ECO:0000256" key="1">
    <source>
        <dbReference type="ARBA" id="ARBA00001231"/>
    </source>
</evidence>
<comment type="similarity">
    <text evidence="2">Belongs to the glycosyl hydrolase 3 family.</text>
</comment>
<evidence type="ECO:0000256" key="5">
    <source>
        <dbReference type="ARBA" id="ARBA00023295"/>
    </source>
</evidence>
<keyword evidence="9" id="KW-1185">Reference proteome</keyword>
<dbReference type="Gene3D" id="3.20.20.300">
    <property type="entry name" value="Glycoside hydrolase, family 3, N-terminal domain"/>
    <property type="match status" value="1"/>
</dbReference>
<sequence>MLALVKKLLFPLIVLCFVSSVRAQTDTSHTPFTLADFYLYNPRLEQKIDNYFNKMDDSQRIGQMIIQAAGRLGKPTETITKLLREQKLGGVLMLGGNKEELKKLGKTLNTLVEQNKGIPLLYSADAEPSLINRKITGVQKVKNTSEIASLEECREIARTISQELLDMGIKQNFAPVTDLTTTNKAITNRSFGNSRDTVVWMNDAFIQTTQEMGLIATAKHFPGHGYVKGDTHVQLVYIDGELQEVDTYKPLIQNGVLSVMVGHIAVANNETYNTEGLPASCSRKIVTDLLKNELGFKGLVVTDAMNMGALNKIPLATLKAVQAGCDMILMPTNETALITAVAKEMATDEAFKSQVYTSVKKILRAKLCLGMLQ</sequence>
<dbReference type="InterPro" id="IPR050226">
    <property type="entry name" value="NagZ_Beta-hexosaminidase"/>
</dbReference>
<feature type="chain" id="PRO_5047138748" description="beta-N-acetylhexosaminidase" evidence="6">
    <location>
        <begin position="24"/>
        <end position="373"/>
    </location>
</feature>
<dbReference type="Proteomes" id="UP001168528">
    <property type="component" value="Unassembled WGS sequence"/>
</dbReference>
<protein>
    <recommendedName>
        <fullName evidence="3">beta-N-acetylhexosaminidase</fullName>
        <ecNumber evidence="3">3.2.1.52</ecNumber>
    </recommendedName>
</protein>
<keyword evidence="6" id="KW-0732">Signal</keyword>
<comment type="catalytic activity">
    <reaction evidence="1">
        <text>Hydrolysis of terminal non-reducing N-acetyl-D-hexosamine residues in N-acetyl-beta-D-hexosaminides.</text>
        <dbReference type="EC" id="3.2.1.52"/>
    </reaction>
</comment>
<feature type="domain" description="Glycoside hydrolase family 3 N-terminal" evidence="7">
    <location>
        <begin position="60"/>
        <end position="364"/>
    </location>
</feature>
<organism evidence="8 9">
    <name type="scientific">Rhodocytophaga aerolata</name>
    <dbReference type="NCBI Taxonomy" id="455078"/>
    <lineage>
        <taxon>Bacteria</taxon>
        <taxon>Pseudomonadati</taxon>
        <taxon>Bacteroidota</taxon>
        <taxon>Cytophagia</taxon>
        <taxon>Cytophagales</taxon>
        <taxon>Rhodocytophagaceae</taxon>
        <taxon>Rhodocytophaga</taxon>
    </lineage>
</organism>
<dbReference type="PROSITE" id="PS00775">
    <property type="entry name" value="GLYCOSYL_HYDROL_F3"/>
    <property type="match status" value="1"/>
</dbReference>
<dbReference type="InterPro" id="IPR017853">
    <property type="entry name" value="GH"/>
</dbReference>
<keyword evidence="5" id="KW-0326">Glycosidase</keyword>
<keyword evidence="4 8" id="KW-0378">Hydrolase</keyword>
<dbReference type="PANTHER" id="PTHR30480">
    <property type="entry name" value="BETA-HEXOSAMINIDASE-RELATED"/>
    <property type="match status" value="1"/>
</dbReference>
<dbReference type="RefSeq" id="WP_302036496.1">
    <property type="nucleotide sequence ID" value="NZ_JAUKPO010000002.1"/>
</dbReference>
<evidence type="ECO:0000313" key="8">
    <source>
        <dbReference type="EMBL" id="MDO1445695.1"/>
    </source>
</evidence>
<dbReference type="InterPro" id="IPR036962">
    <property type="entry name" value="Glyco_hydro_3_N_sf"/>
</dbReference>
<comment type="caution">
    <text evidence="8">The sequence shown here is derived from an EMBL/GenBank/DDBJ whole genome shotgun (WGS) entry which is preliminary data.</text>
</comment>
<dbReference type="EC" id="3.2.1.52" evidence="3"/>
<proteinExistence type="inferred from homology"/>
<dbReference type="SUPFAM" id="SSF51445">
    <property type="entry name" value="(Trans)glycosidases"/>
    <property type="match status" value="1"/>
</dbReference>
<gene>
    <name evidence="8" type="ORF">Q0590_05510</name>
</gene>
<dbReference type="InterPro" id="IPR001764">
    <property type="entry name" value="Glyco_hydro_3_N"/>
</dbReference>
<evidence type="ECO:0000256" key="3">
    <source>
        <dbReference type="ARBA" id="ARBA00012663"/>
    </source>
</evidence>
<dbReference type="EMBL" id="JAUKPO010000002">
    <property type="protein sequence ID" value="MDO1445695.1"/>
    <property type="molecule type" value="Genomic_DNA"/>
</dbReference>
<evidence type="ECO:0000256" key="2">
    <source>
        <dbReference type="ARBA" id="ARBA00005336"/>
    </source>
</evidence>
<dbReference type="GO" id="GO:0016787">
    <property type="term" value="F:hydrolase activity"/>
    <property type="evidence" value="ECO:0007669"/>
    <property type="project" value="UniProtKB-KW"/>
</dbReference>
<dbReference type="InterPro" id="IPR019800">
    <property type="entry name" value="Glyco_hydro_3_AS"/>
</dbReference>
<dbReference type="PANTHER" id="PTHR30480:SF13">
    <property type="entry name" value="BETA-HEXOSAMINIDASE"/>
    <property type="match status" value="1"/>
</dbReference>
<name>A0ABT8R0T0_9BACT</name>